<dbReference type="SUPFAM" id="SSF55785">
    <property type="entry name" value="PYP-like sensor domain (PAS domain)"/>
    <property type="match status" value="2"/>
</dbReference>
<evidence type="ECO:0000256" key="7">
    <source>
        <dbReference type="ARBA" id="ARBA00023136"/>
    </source>
</evidence>
<dbReference type="InterPro" id="IPR013655">
    <property type="entry name" value="PAS_fold_3"/>
</dbReference>
<dbReference type="PROSITE" id="PS50113">
    <property type="entry name" value="PAC"/>
    <property type="match status" value="2"/>
</dbReference>
<feature type="domain" description="HAMP" evidence="15">
    <location>
        <begin position="359"/>
        <end position="411"/>
    </location>
</feature>
<dbReference type="InterPro" id="IPR000700">
    <property type="entry name" value="PAS-assoc_C"/>
</dbReference>
<dbReference type="PROSITE" id="PS50885">
    <property type="entry name" value="HAMP"/>
    <property type="match status" value="2"/>
</dbReference>
<feature type="domain" description="PAC" evidence="14">
    <location>
        <begin position="98"/>
        <end position="150"/>
    </location>
</feature>
<evidence type="ECO:0000256" key="2">
    <source>
        <dbReference type="ARBA" id="ARBA00022475"/>
    </source>
</evidence>
<keyword evidence="6" id="KW-1133">Transmembrane helix</keyword>
<dbReference type="InterPro" id="IPR000014">
    <property type="entry name" value="PAS"/>
</dbReference>
<dbReference type="GO" id="GO:0005886">
    <property type="term" value="C:plasma membrane"/>
    <property type="evidence" value="ECO:0007669"/>
    <property type="project" value="UniProtKB-SubCell"/>
</dbReference>
<evidence type="ECO:0000256" key="1">
    <source>
        <dbReference type="ARBA" id="ARBA00004651"/>
    </source>
</evidence>
<dbReference type="InterPro" id="IPR004090">
    <property type="entry name" value="Chemotax_Me-accpt_rcpt"/>
</dbReference>
<dbReference type="PANTHER" id="PTHR43531:SF11">
    <property type="entry name" value="METHYL-ACCEPTING CHEMOTAXIS PROTEIN 3"/>
    <property type="match status" value="1"/>
</dbReference>
<evidence type="ECO:0000256" key="10">
    <source>
        <dbReference type="PROSITE-ProRule" id="PRU00284"/>
    </source>
</evidence>
<dbReference type="SUPFAM" id="SSF58104">
    <property type="entry name" value="Methyl-accepting chemotaxis protein (MCP) signaling domain"/>
    <property type="match status" value="1"/>
</dbReference>
<accession>A0A423I5U1</accession>
<evidence type="ECO:0000259" key="15">
    <source>
        <dbReference type="PROSITE" id="PS50885"/>
    </source>
</evidence>
<evidence type="ECO:0000259" key="12">
    <source>
        <dbReference type="PROSITE" id="PS50111"/>
    </source>
</evidence>
<dbReference type="CDD" id="cd11386">
    <property type="entry name" value="MCP_signal"/>
    <property type="match status" value="1"/>
</dbReference>
<dbReference type="InterPro" id="IPR003660">
    <property type="entry name" value="HAMP_dom"/>
</dbReference>
<evidence type="ECO:0000256" key="6">
    <source>
        <dbReference type="ARBA" id="ARBA00022989"/>
    </source>
</evidence>
<evidence type="ECO:0000256" key="9">
    <source>
        <dbReference type="ARBA" id="ARBA00029447"/>
    </source>
</evidence>
<comment type="similarity">
    <text evidence="9">Belongs to the methyl-accepting chemotaxis (MCP) protein family.</text>
</comment>
<dbReference type="InterPro" id="IPR035965">
    <property type="entry name" value="PAS-like_dom_sf"/>
</dbReference>
<feature type="compositionally biased region" description="Low complexity" evidence="11">
    <location>
        <begin position="617"/>
        <end position="632"/>
    </location>
</feature>
<evidence type="ECO:0000256" key="3">
    <source>
        <dbReference type="ARBA" id="ARBA00022481"/>
    </source>
</evidence>
<evidence type="ECO:0000313" key="16">
    <source>
        <dbReference type="EMBL" id="RON20776.1"/>
    </source>
</evidence>
<dbReference type="SMART" id="SM00086">
    <property type="entry name" value="PAC"/>
    <property type="match status" value="2"/>
</dbReference>
<dbReference type="AlphaFoldDB" id="A0A423I5U1"/>
<keyword evidence="8 10" id="KW-0807">Transducer</keyword>
<keyword evidence="4" id="KW-0145">Chemotaxis</keyword>
<feature type="domain" description="PAC" evidence="14">
    <location>
        <begin position="220"/>
        <end position="272"/>
    </location>
</feature>
<dbReference type="SMART" id="SM00091">
    <property type="entry name" value="PAS"/>
    <property type="match status" value="2"/>
</dbReference>
<feature type="domain" description="PAS" evidence="13">
    <location>
        <begin position="39"/>
        <end position="69"/>
    </location>
</feature>
<keyword evidence="3" id="KW-0488">Methylation</keyword>
<dbReference type="CDD" id="cd00130">
    <property type="entry name" value="PAS"/>
    <property type="match status" value="2"/>
</dbReference>
<dbReference type="PROSITE" id="PS50111">
    <property type="entry name" value="CHEMOTAXIS_TRANSDUC_2"/>
    <property type="match status" value="1"/>
</dbReference>
<dbReference type="Pfam" id="PF18947">
    <property type="entry name" value="HAMP_2"/>
    <property type="match status" value="1"/>
</dbReference>
<proteinExistence type="inferred from homology"/>
<feature type="compositionally biased region" description="Basic and acidic residues" evidence="11">
    <location>
        <begin position="646"/>
        <end position="655"/>
    </location>
</feature>
<dbReference type="Pfam" id="PF08447">
    <property type="entry name" value="PAS_3"/>
    <property type="match status" value="2"/>
</dbReference>
<keyword evidence="5" id="KW-0812">Transmembrane</keyword>
<dbReference type="InterPro" id="IPR004089">
    <property type="entry name" value="MCPsignal_dom"/>
</dbReference>
<evidence type="ECO:0000256" key="11">
    <source>
        <dbReference type="SAM" id="MobiDB-lite"/>
    </source>
</evidence>
<dbReference type="GO" id="GO:0004888">
    <property type="term" value="F:transmembrane signaling receptor activity"/>
    <property type="evidence" value="ECO:0007669"/>
    <property type="project" value="InterPro"/>
</dbReference>
<feature type="region of interest" description="Disordered" evidence="11">
    <location>
        <begin position="432"/>
        <end position="451"/>
    </location>
</feature>
<reference evidence="16 17" key="1">
    <citation type="submission" date="2016-10" db="EMBL/GenBank/DDBJ databases">
        <title>Comparative genome analysis of multiple Pseudomonas spp. focuses on biocontrol and plant growth promoting traits.</title>
        <authorList>
            <person name="Tao X.-Y."/>
            <person name="Taylor C.G."/>
        </authorList>
    </citation>
    <scope>NUCLEOTIDE SEQUENCE [LARGE SCALE GENOMIC DNA]</scope>
    <source>
        <strain evidence="16 17">38D7</strain>
    </source>
</reference>
<evidence type="ECO:0000256" key="4">
    <source>
        <dbReference type="ARBA" id="ARBA00022500"/>
    </source>
</evidence>
<evidence type="ECO:0000256" key="5">
    <source>
        <dbReference type="ARBA" id="ARBA00022692"/>
    </source>
</evidence>
<evidence type="ECO:0000256" key="8">
    <source>
        <dbReference type="ARBA" id="ARBA00023224"/>
    </source>
</evidence>
<dbReference type="Pfam" id="PF00015">
    <property type="entry name" value="MCPsignal"/>
    <property type="match status" value="1"/>
</dbReference>
<dbReference type="Gene3D" id="3.30.450.20">
    <property type="entry name" value="PAS domain"/>
    <property type="match status" value="2"/>
</dbReference>
<dbReference type="PANTHER" id="PTHR43531">
    <property type="entry name" value="PROTEIN ICFG"/>
    <property type="match status" value="1"/>
</dbReference>
<dbReference type="EMBL" id="MOBK01000006">
    <property type="protein sequence ID" value="RON20776.1"/>
    <property type="molecule type" value="Genomic_DNA"/>
</dbReference>
<dbReference type="PRINTS" id="PR00260">
    <property type="entry name" value="CHEMTRNSDUCR"/>
</dbReference>
<dbReference type="NCBIfam" id="TIGR00229">
    <property type="entry name" value="sensory_box"/>
    <property type="match status" value="2"/>
</dbReference>
<name>A0A423I5U1_9PSED</name>
<feature type="region of interest" description="Disordered" evidence="11">
    <location>
        <begin position="613"/>
        <end position="687"/>
    </location>
</feature>
<feature type="region of interest" description="Disordered" evidence="11">
    <location>
        <begin position="460"/>
        <end position="486"/>
    </location>
</feature>
<dbReference type="Proteomes" id="UP000285636">
    <property type="component" value="Unassembled WGS sequence"/>
</dbReference>
<dbReference type="InterPro" id="IPR001610">
    <property type="entry name" value="PAC"/>
</dbReference>
<evidence type="ECO:0000313" key="17">
    <source>
        <dbReference type="Proteomes" id="UP000285636"/>
    </source>
</evidence>
<evidence type="ECO:0000259" key="14">
    <source>
        <dbReference type="PROSITE" id="PS50113"/>
    </source>
</evidence>
<feature type="domain" description="Methyl-accepting transducer" evidence="12">
    <location>
        <begin position="416"/>
        <end position="631"/>
    </location>
</feature>
<feature type="domain" description="HAMP" evidence="15">
    <location>
        <begin position="268"/>
        <end position="321"/>
    </location>
</feature>
<organism evidence="16 17">
    <name type="scientific">Pseudomonas brassicacearum</name>
    <dbReference type="NCBI Taxonomy" id="930166"/>
    <lineage>
        <taxon>Bacteria</taxon>
        <taxon>Pseudomonadati</taxon>
        <taxon>Pseudomonadota</taxon>
        <taxon>Gammaproteobacteria</taxon>
        <taxon>Pseudomonadales</taxon>
        <taxon>Pseudomonadaceae</taxon>
        <taxon>Pseudomonas</taxon>
    </lineage>
</organism>
<comment type="caution">
    <text evidence="16">The sequence shown here is derived from an EMBL/GenBank/DDBJ whole genome shotgun (WGS) entry which is preliminary data.</text>
</comment>
<dbReference type="PROSITE" id="PS50112">
    <property type="entry name" value="PAS"/>
    <property type="match status" value="1"/>
</dbReference>
<feature type="compositionally biased region" description="Low complexity" evidence="11">
    <location>
        <begin position="432"/>
        <end position="444"/>
    </location>
</feature>
<dbReference type="FunFam" id="1.10.287.950:FF:000001">
    <property type="entry name" value="Methyl-accepting chemotaxis sensory transducer"/>
    <property type="match status" value="1"/>
</dbReference>
<gene>
    <name evidence="16" type="ORF">BK660_17150</name>
</gene>
<keyword evidence="2" id="KW-1003">Cell membrane</keyword>
<dbReference type="InterPro" id="IPR051310">
    <property type="entry name" value="MCP_chemotaxis"/>
</dbReference>
<evidence type="ECO:0000259" key="13">
    <source>
        <dbReference type="PROSITE" id="PS50112"/>
    </source>
</evidence>
<dbReference type="GO" id="GO:0006935">
    <property type="term" value="P:chemotaxis"/>
    <property type="evidence" value="ECO:0007669"/>
    <property type="project" value="UniProtKB-KW"/>
</dbReference>
<dbReference type="SMART" id="SM00283">
    <property type="entry name" value="MA"/>
    <property type="match status" value="1"/>
</dbReference>
<evidence type="ECO:0008006" key="18">
    <source>
        <dbReference type="Google" id="ProtNLM"/>
    </source>
</evidence>
<comment type="subcellular location">
    <subcellularLocation>
        <location evidence="1">Cell membrane</location>
        <topology evidence="1">Multi-pass membrane protein</topology>
    </subcellularLocation>
</comment>
<dbReference type="Gene3D" id="1.10.287.950">
    <property type="entry name" value="Methyl-accepting chemotaxis protein"/>
    <property type="match status" value="1"/>
</dbReference>
<keyword evidence="7" id="KW-0472">Membrane</keyword>
<protein>
    <recommendedName>
        <fullName evidence="18">Chemotaxis protein</fullName>
    </recommendedName>
</protein>
<dbReference type="GO" id="GO:0007165">
    <property type="term" value="P:signal transduction"/>
    <property type="evidence" value="ECO:0007669"/>
    <property type="project" value="UniProtKB-KW"/>
</dbReference>
<sequence>MVTRFINRFSYNQEERLKEQALLSDLKGQIDAINKAQAVIEFSLDGRILHANDNFLNTLGYTLAEIKGQHHSMFADPAYSASPEYRLFWDKLGRGEFDAGEYKRIGKGGKEIWIQASYNPIMDMDGKPFKVVKYATDITQSKLQAADFAGQLGAISKAQAVIEFSLDGKILHANDNFLNTLGYTLAEIKGQHHSMFADPVYRASPEYRVFWDKLGRGEFDAGEYKRIGKGGKEIWIQASYNPIMDMNGQPFKVVKYATDVTAQVNANNMLVQAVEQAQHVTSAAKDGDLSQRIPLEGKSGPIQVLCAGVNSLMETTGVIFADVGRLFGAMSKGDLDQRITRDYSGVFGQVKDDANASCDALSNVIEDVSRVFSGLANGDLGQRITRESTGIFAQVKDDANSTAEKLTTIIEDVSAAADALVTASEQVSATAQSMSQATSEQAASVEETSASIEQMSASINQNTENAKVTDGMASKASKEATEGGESVQQTVAAMKQIAQRIGIIDDIAYQTNLLALNAAIEAARAGEHGKGFAVVAAEVRKLAERSQVAAQEIGQLSSSSVEMAEKAGKLLNEMLPSINKTSDLVQEISAASEEQSSGVAQINTAMNQLNQITQQNASSSEELAATAEEMSSQAEQLQQAMSFFARESEVSDSPHKAVAHRTPAPGKKPQQPPKHLPHRAATHYAASSVAEAEFTRF</sequence>